<reference evidence="2 3" key="2">
    <citation type="journal article" date="2022" name="Mol. Biol. Evol.">
        <title>Comparative Genomics Reveals Insights into the Divergent Evolution of Astigmatic Mites and Household Pest Adaptations.</title>
        <authorList>
            <person name="Xiong Q."/>
            <person name="Wan A.T."/>
            <person name="Liu X."/>
            <person name="Fung C.S."/>
            <person name="Xiao X."/>
            <person name="Malainual N."/>
            <person name="Hou J."/>
            <person name="Wang L."/>
            <person name="Wang M."/>
            <person name="Yang K.Y."/>
            <person name="Cui Y."/>
            <person name="Leung E.L."/>
            <person name="Nong W."/>
            <person name="Shin S.K."/>
            <person name="Au S.W."/>
            <person name="Jeong K.Y."/>
            <person name="Chew F.T."/>
            <person name="Hui J.H."/>
            <person name="Leung T.F."/>
            <person name="Tungtrongchitr A."/>
            <person name="Zhong N."/>
            <person name="Liu Z."/>
            <person name="Tsui S.K."/>
        </authorList>
    </citation>
    <scope>NUCLEOTIDE SEQUENCE [LARGE SCALE GENOMIC DNA]</scope>
    <source>
        <strain evidence="2">Derp</strain>
    </source>
</reference>
<comment type="caution">
    <text evidence="2">The sequence shown here is derived from an EMBL/GenBank/DDBJ whole genome shotgun (WGS) entry which is preliminary data.</text>
</comment>
<dbReference type="EMBL" id="NJHN03000095">
    <property type="protein sequence ID" value="KAH9416189.1"/>
    <property type="molecule type" value="Genomic_DNA"/>
</dbReference>
<evidence type="ECO:0000313" key="2">
    <source>
        <dbReference type="EMBL" id="KAH9416189.1"/>
    </source>
</evidence>
<reference evidence="2 3" key="1">
    <citation type="journal article" date="2018" name="J. Allergy Clin. Immunol.">
        <title>High-quality assembly of Dermatophagoides pteronyssinus genome and transcriptome reveals a wide range of novel allergens.</title>
        <authorList>
            <person name="Liu X.Y."/>
            <person name="Yang K.Y."/>
            <person name="Wang M.Q."/>
            <person name="Kwok J.S."/>
            <person name="Zeng X."/>
            <person name="Yang Z."/>
            <person name="Xiao X.J."/>
            <person name="Lau C.P."/>
            <person name="Li Y."/>
            <person name="Huang Z.M."/>
            <person name="Ba J.G."/>
            <person name="Yim A.K."/>
            <person name="Ouyang C.Y."/>
            <person name="Ngai S.M."/>
            <person name="Chan T.F."/>
            <person name="Leung E.L."/>
            <person name="Liu L."/>
            <person name="Liu Z.G."/>
            <person name="Tsui S.K."/>
        </authorList>
    </citation>
    <scope>NUCLEOTIDE SEQUENCE [LARGE SCALE GENOMIC DNA]</scope>
    <source>
        <strain evidence="2">Derp</strain>
    </source>
</reference>
<proteinExistence type="predicted"/>
<keyword evidence="3" id="KW-1185">Reference proteome</keyword>
<evidence type="ECO:0000256" key="1">
    <source>
        <dbReference type="SAM" id="MobiDB-lite"/>
    </source>
</evidence>
<accession>A0ABQ8J0V6</accession>
<gene>
    <name evidence="2" type="ORF">DERP_000687</name>
</gene>
<evidence type="ECO:0000313" key="3">
    <source>
        <dbReference type="Proteomes" id="UP000887458"/>
    </source>
</evidence>
<protein>
    <submittedName>
        <fullName evidence="2">Uncharacterized protein</fullName>
    </submittedName>
</protein>
<feature type="compositionally biased region" description="Basic residues" evidence="1">
    <location>
        <begin position="33"/>
        <end position="45"/>
    </location>
</feature>
<sequence length="64" mass="7639">MKIPLEIFEVKKSIKNHRSPNQPSKDKITPRQTPKKAQGRKKKLKNLIQINQSTMSRYYKHNKH</sequence>
<feature type="region of interest" description="Disordered" evidence="1">
    <location>
        <begin position="11"/>
        <end position="64"/>
    </location>
</feature>
<organism evidence="2 3">
    <name type="scientific">Dermatophagoides pteronyssinus</name>
    <name type="common">European house dust mite</name>
    <dbReference type="NCBI Taxonomy" id="6956"/>
    <lineage>
        <taxon>Eukaryota</taxon>
        <taxon>Metazoa</taxon>
        <taxon>Ecdysozoa</taxon>
        <taxon>Arthropoda</taxon>
        <taxon>Chelicerata</taxon>
        <taxon>Arachnida</taxon>
        <taxon>Acari</taxon>
        <taxon>Acariformes</taxon>
        <taxon>Sarcoptiformes</taxon>
        <taxon>Astigmata</taxon>
        <taxon>Psoroptidia</taxon>
        <taxon>Analgoidea</taxon>
        <taxon>Pyroglyphidae</taxon>
        <taxon>Dermatophagoidinae</taxon>
        <taxon>Dermatophagoides</taxon>
    </lineage>
</organism>
<dbReference type="Proteomes" id="UP000887458">
    <property type="component" value="Unassembled WGS sequence"/>
</dbReference>
<name>A0ABQ8J0V6_DERPT</name>